<keyword evidence="2" id="KW-0812">Transmembrane</keyword>
<evidence type="ECO:0000313" key="3">
    <source>
        <dbReference type="EMBL" id="KAK8863334.1"/>
    </source>
</evidence>
<evidence type="ECO:0000313" key="4">
    <source>
        <dbReference type="Proteomes" id="UP001390339"/>
    </source>
</evidence>
<reference evidence="3 4" key="1">
    <citation type="journal article" date="2024" name="IMA Fungus">
        <title>Apiospora arundinis, a panoply of carbohydrate-active enzymes and secondary metabolites.</title>
        <authorList>
            <person name="Sorensen T."/>
            <person name="Petersen C."/>
            <person name="Muurmann A.T."/>
            <person name="Christiansen J.V."/>
            <person name="Brundto M.L."/>
            <person name="Overgaard C.K."/>
            <person name="Boysen A.T."/>
            <person name="Wollenberg R.D."/>
            <person name="Larsen T.O."/>
            <person name="Sorensen J.L."/>
            <person name="Nielsen K.L."/>
            <person name="Sondergaard T.E."/>
        </authorList>
    </citation>
    <scope>NUCLEOTIDE SEQUENCE [LARGE SCALE GENOMIC DNA]</scope>
    <source>
        <strain evidence="3 4">AAU 773</strain>
    </source>
</reference>
<keyword evidence="4" id="KW-1185">Reference proteome</keyword>
<feature type="region of interest" description="Disordered" evidence="1">
    <location>
        <begin position="120"/>
        <end position="167"/>
    </location>
</feature>
<sequence length="328" mass="34541">MATNQPGLEPAASHAYPGIEVQSQSHAPQQYAYPGSINEDTQPSYPAQQHAYTGYQAEKGTTTYAPTGYAPTARSAVGDDVPPRRERRRILGLTVPVFWCLLIALILILAAGIGGGIGGGMAAGRQRNSESDSSKENKDGNTNTADNASAAAATSTGTGKPTGTISYTSSTVIPTKLPLYQPKMTPTDGGCPSINGSRYTPPDGAVAGESAARGIILQGQTSAQSFVRLCNTNFSGFRKANPGMVDLLEFFAETFDACMTACAEYNRQYQEHEQANTSPEGWCKAVSLSRIPGGKCYLKSKDANSPTNTTDSYKEQDGSTSALLVEGV</sequence>
<feature type="transmembrane region" description="Helical" evidence="2">
    <location>
        <begin position="90"/>
        <end position="117"/>
    </location>
</feature>
<dbReference type="EMBL" id="JAPCWZ010000005">
    <property type="protein sequence ID" value="KAK8863334.1"/>
    <property type="molecule type" value="Genomic_DNA"/>
</dbReference>
<keyword evidence="2" id="KW-1133">Transmembrane helix</keyword>
<feature type="compositionally biased region" description="Low complexity" evidence="1">
    <location>
        <begin position="140"/>
        <end position="159"/>
    </location>
</feature>
<organism evidence="3 4">
    <name type="scientific">Apiospora arundinis</name>
    <dbReference type="NCBI Taxonomy" id="335852"/>
    <lineage>
        <taxon>Eukaryota</taxon>
        <taxon>Fungi</taxon>
        <taxon>Dikarya</taxon>
        <taxon>Ascomycota</taxon>
        <taxon>Pezizomycotina</taxon>
        <taxon>Sordariomycetes</taxon>
        <taxon>Xylariomycetidae</taxon>
        <taxon>Amphisphaeriales</taxon>
        <taxon>Apiosporaceae</taxon>
        <taxon>Apiospora</taxon>
    </lineage>
</organism>
<feature type="compositionally biased region" description="Basic and acidic residues" evidence="1">
    <location>
        <begin position="127"/>
        <end position="139"/>
    </location>
</feature>
<evidence type="ECO:0000256" key="2">
    <source>
        <dbReference type="SAM" id="Phobius"/>
    </source>
</evidence>
<feature type="region of interest" description="Disordered" evidence="1">
    <location>
        <begin position="1"/>
        <end position="44"/>
    </location>
</feature>
<protein>
    <submittedName>
        <fullName evidence="3">Uncharacterized protein</fullName>
    </submittedName>
</protein>
<proteinExistence type="predicted"/>
<comment type="caution">
    <text evidence="3">The sequence shown here is derived from an EMBL/GenBank/DDBJ whole genome shotgun (WGS) entry which is preliminary data.</text>
</comment>
<keyword evidence="2" id="KW-0472">Membrane</keyword>
<gene>
    <name evidence="3" type="ORF">PGQ11_009569</name>
</gene>
<dbReference type="Proteomes" id="UP001390339">
    <property type="component" value="Unassembled WGS sequence"/>
</dbReference>
<evidence type="ECO:0000256" key="1">
    <source>
        <dbReference type="SAM" id="MobiDB-lite"/>
    </source>
</evidence>
<name>A0ABR2IJ81_9PEZI</name>
<accession>A0ABR2IJ81</accession>